<keyword evidence="3" id="KW-0547">Nucleotide-binding</keyword>
<dbReference type="PANTHER" id="PTHR12400">
    <property type="entry name" value="INOSITOL POLYPHOSPHATE KINASE"/>
    <property type="match status" value="1"/>
</dbReference>
<accession>A0A8S3Z4F3</accession>
<dbReference type="Pfam" id="PF03770">
    <property type="entry name" value="IPK"/>
    <property type="match status" value="1"/>
</dbReference>
<dbReference type="EMBL" id="CAJHNH020001113">
    <property type="protein sequence ID" value="CAG5121586.1"/>
    <property type="molecule type" value="Genomic_DNA"/>
</dbReference>
<comment type="catalytic activity">
    <reaction evidence="6">
        <text>1D-myo-inositol 1,4,5-trisphosphate + 2 ATP = 1D-myo-inositol 1,3,4,5,6-pentakisphosphate + 2 ADP + 2 H(+)</text>
        <dbReference type="Rhea" id="RHEA:32359"/>
        <dbReference type="ChEBI" id="CHEBI:15378"/>
        <dbReference type="ChEBI" id="CHEBI:30616"/>
        <dbReference type="ChEBI" id="CHEBI:57733"/>
        <dbReference type="ChEBI" id="CHEBI:203600"/>
        <dbReference type="ChEBI" id="CHEBI:456216"/>
        <dbReference type="EC" id="2.7.1.151"/>
    </reaction>
</comment>
<proteinExistence type="inferred from homology"/>
<feature type="compositionally biased region" description="Polar residues" evidence="9">
    <location>
        <begin position="293"/>
        <end position="313"/>
    </location>
</feature>
<dbReference type="Gene3D" id="3.30.470.160">
    <property type="entry name" value="Inositol polyphosphate kinase"/>
    <property type="match status" value="1"/>
</dbReference>
<protein>
    <recommendedName>
        <fullName evidence="8">Kinase</fullName>
        <ecNumber evidence="8">2.7.-.-</ecNumber>
    </recommendedName>
</protein>
<dbReference type="InterPro" id="IPR038286">
    <property type="entry name" value="IPK_sf"/>
</dbReference>
<gene>
    <name evidence="10" type="ORF">CUNI_LOCUS7144</name>
</gene>
<evidence type="ECO:0000313" key="11">
    <source>
        <dbReference type="Proteomes" id="UP000678393"/>
    </source>
</evidence>
<dbReference type="PANTHER" id="PTHR12400:SF51">
    <property type="entry name" value="INOSITOL POLYPHOSPHATE MULTIKINASE"/>
    <property type="match status" value="1"/>
</dbReference>
<evidence type="ECO:0000256" key="6">
    <source>
        <dbReference type="ARBA" id="ARBA00036164"/>
    </source>
</evidence>
<dbReference type="GO" id="GO:0008440">
    <property type="term" value="F:inositol-1,4,5-trisphosphate 3-kinase activity"/>
    <property type="evidence" value="ECO:0007669"/>
    <property type="project" value="TreeGrafter"/>
</dbReference>
<dbReference type="GO" id="GO:0005634">
    <property type="term" value="C:nucleus"/>
    <property type="evidence" value="ECO:0007669"/>
    <property type="project" value="TreeGrafter"/>
</dbReference>
<keyword evidence="5" id="KW-0067">ATP-binding</keyword>
<dbReference type="SUPFAM" id="SSF56104">
    <property type="entry name" value="SAICAR synthase-like"/>
    <property type="match status" value="1"/>
</dbReference>
<evidence type="ECO:0000256" key="1">
    <source>
        <dbReference type="ARBA" id="ARBA00007374"/>
    </source>
</evidence>
<keyword evidence="2 8" id="KW-0808">Transferase</keyword>
<dbReference type="EC" id="2.7.-.-" evidence="8"/>
<dbReference type="GO" id="GO:0005524">
    <property type="term" value="F:ATP binding"/>
    <property type="evidence" value="ECO:0007669"/>
    <property type="project" value="UniProtKB-KW"/>
</dbReference>
<reference evidence="10" key="1">
    <citation type="submission" date="2021-04" db="EMBL/GenBank/DDBJ databases">
        <authorList>
            <consortium name="Molecular Ecology Group"/>
        </authorList>
    </citation>
    <scope>NUCLEOTIDE SEQUENCE</scope>
</reference>
<evidence type="ECO:0000313" key="10">
    <source>
        <dbReference type="EMBL" id="CAG5121586.1"/>
    </source>
</evidence>
<evidence type="ECO:0000256" key="3">
    <source>
        <dbReference type="ARBA" id="ARBA00022741"/>
    </source>
</evidence>
<organism evidence="10 11">
    <name type="scientific">Candidula unifasciata</name>
    <dbReference type="NCBI Taxonomy" id="100452"/>
    <lineage>
        <taxon>Eukaryota</taxon>
        <taxon>Metazoa</taxon>
        <taxon>Spiralia</taxon>
        <taxon>Lophotrochozoa</taxon>
        <taxon>Mollusca</taxon>
        <taxon>Gastropoda</taxon>
        <taxon>Heterobranchia</taxon>
        <taxon>Euthyneura</taxon>
        <taxon>Panpulmonata</taxon>
        <taxon>Eupulmonata</taxon>
        <taxon>Stylommatophora</taxon>
        <taxon>Helicina</taxon>
        <taxon>Helicoidea</taxon>
        <taxon>Geomitridae</taxon>
        <taxon>Candidula</taxon>
    </lineage>
</organism>
<feature type="region of interest" description="Disordered" evidence="9">
    <location>
        <begin position="293"/>
        <end position="321"/>
    </location>
</feature>
<feature type="region of interest" description="Disordered" evidence="9">
    <location>
        <begin position="1"/>
        <end position="35"/>
    </location>
</feature>
<keyword evidence="4 8" id="KW-0418">Kinase</keyword>
<evidence type="ECO:0000256" key="8">
    <source>
        <dbReference type="RuleBase" id="RU363090"/>
    </source>
</evidence>
<feature type="compositionally biased region" description="Polar residues" evidence="9">
    <location>
        <begin position="1"/>
        <end position="28"/>
    </location>
</feature>
<dbReference type="Proteomes" id="UP000678393">
    <property type="component" value="Unassembled WGS sequence"/>
</dbReference>
<dbReference type="GO" id="GO:0032958">
    <property type="term" value="P:inositol phosphate biosynthetic process"/>
    <property type="evidence" value="ECO:0007669"/>
    <property type="project" value="InterPro"/>
</dbReference>
<evidence type="ECO:0000256" key="5">
    <source>
        <dbReference type="ARBA" id="ARBA00022840"/>
    </source>
</evidence>
<comment type="similarity">
    <text evidence="1 8">Belongs to the inositol phosphokinase (IPK) family.</text>
</comment>
<dbReference type="OrthoDB" id="338650at2759"/>
<comment type="caution">
    <text evidence="10">The sequence shown here is derived from an EMBL/GenBank/DDBJ whole genome shotgun (WGS) entry which is preliminary data.</text>
</comment>
<dbReference type="AlphaFoldDB" id="A0A8S3Z4F3"/>
<dbReference type="GO" id="GO:0005737">
    <property type="term" value="C:cytoplasm"/>
    <property type="evidence" value="ECO:0007669"/>
    <property type="project" value="TreeGrafter"/>
</dbReference>
<name>A0A8S3Z4F3_9EUPU</name>
<keyword evidence="11" id="KW-1185">Reference proteome</keyword>
<comment type="catalytic activity">
    <reaction evidence="7">
        <text>1D-myo-inositol 1,3,4,6-tetrakisphosphate + ATP = 1D-myo-inositol 1,3,4,5,6-pentakisphosphate + ADP + H(+)</text>
        <dbReference type="Rhea" id="RHEA:12717"/>
        <dbReference type="ChEBI" id="CHEBI:15378"/>
        <dbReference type="ChEBI" id="CHEBI:30616"/>
        <dbReference type="ChEBI" id="CHEBI:57660"/>
        <dbReference type="ChEBI" id="CHEBI:57733"/>
        <dbReference type="ChEBI" id="CHEBI:456216"/>
        <dbReference type="EC" id="2.7.1.140"/>
    </reaction>
</comment>
<evidence type="ECO:0000256" key="9">
    <source>
        <dbReference type="SAM" id="MobiDB-lite"/>
    </source>
</evidence>
<sequence>MSTRSSSTGCDESSTASQKQTSRDQVLTPTPAPPEWKILKTQVGGHKFAHEENEQHQKLGMVDFGNGMVLKSLQNPPRGIRELSFYQRAFDPDCDDADILELRPFLPPFYGTEEKGSAKFLKLANLTSGFKQPCVIDLKMGKVTYDQEATPEKIEHEVSKYPPLKDLGFQITGMMIYNPDTQSAEHYGRSYCRNLAAENIVSEGLGLFFRLNSKHSRRDAIPPLISQLKKLEHWFLKQKKLSFIASSLLIVYEGSASAEKEAGAMEDAELLQRNDKKNVALCDKSTNNLLNVDSPANTKSTTADTLDCNSDSGHIQKRSSNKPLSFTDETVKKIKLNETGTKSSDLTQHEISTAEQYADKITNSTPMTDIEVHLIDFAHVFPANDIDHNFLFGLQKLISCLQTLLK</sequence>
<evidence type="ECO:0000256" key="2">
    <source>
        <dbReference type="ARBA" id="ARBA00022679"/>
    </source>
</evidence>
<evidence type="ECO:0000256" key="7">
    <source>
        <dbReference type="ARBA" id="ARBA00036525"/>
    </source>
</evidence>
<dbReference type="InterPro" id="IPR005522">
    <property type="entry name" value="IPK"/>
</dbReference>
<evidence type="ECO:0000256" key="4">
    <source>
        <dbReference type="ARBA" id="ARBA00022777"/>
    </source>
</evidence>
<dbReference type="GO" id="GO:0051765">
    <property type="term" value="F:inositol tetrakisphosphate kinase activity"/>
    <property type="evidence" value="ECO:0007669"/>
    <property type="project" value="TreeGrafter"/>
</dbReference>